<keyword evidence="3" id="KW-1185">Reference proteome</keyword>
<dbReference type="Pfam" id="PF15047">
    <property type="entry name" value="DUF4533"/>
    <property type="match status" value="1"/>
</dbReference>
<dbReference type="InParanoid" id="A0A672NCR5"/>
<dbReference type="Ensembl" id="ENSSGRT00000051219.1">
    <property type="protein sequence ID" value="ENSSGRP00000047907.1"/>
    <property type="gene ID" value="ENSSGRG00000025552.1"/>
</dbReference>
<feature type="transmembrane region" description="Helical" evidence="1">
    <location>
        <begin position="147"/>
        <end position="165"/>
    </location>
</feature>
<evidence type="ECO:0000256" key="1">
    <source>
        <dbReference type="SAM" id="Phobius"/>
    </source>
</evidence>
<organism evidence="2 3">
    <name type="scientific">Sinocyclocheilus grahami</name>
    <name type="common">Dianchi golden-line fish</name>
    <name type="synonym">Barbus grahami</name>
    <dbReference type="NCBI Taxonomy" id="75366"/>
    <lineage>
        <taxon>Eukaryota</taxon>
        <taxon>Metazoa</taxon>
        <taxon>Chordata</taxon>
        <taxon>Craniata</taxon>
        <taxon>Vertebrata</taxon>
        <taxon>Euteleostomi</taxon>
        <taxon>Actinopterygii</taxon>
        <taxon>Neopterygii</taxon>
        <taxon>Teleostei</taxon>
        <taxon>Ostariophysi</taxon>
        <taxon>Cypriniformes</taxon>
        <taxon>Cyprinidae</taxon>
        <taxon>Cyprininae</taxon>
        <taxon>Sinocyclocheilus</taxon>
    </lineage>
</organism>
<sequence>MAGLAYPVIPAAHPNLWHAGIRVRVWVRLRHGWTGVSVHPCSQSERSKIIRRSQELIDLMKDNFEATNSLIEIANKHLHSSFSPITLNENATVKENCDVMIERVNQILAKVEEVDEEMKKKLGPTLYEKLQHMSLKDFNKVPAVDKAAITLVCQISVGVLVVYLIKKKKILETVTSIYCKIARGICASIVIGLAVDVIVSAIVGYIEQGKLDTALAEYEEALAVFRPASKEYQKAIYKVTIMLEFLE</sequence>
<dbReference type="AlphaFoldDB" id="A0A672NCR5"/>
<dbReference type="OMA" id="THCHCEL"/>
<keyword evidence="1" id="KW-1133">Transmembrane helix</keyword>
<evidence type="ECO:0000313" key="3">
    <source>
        <dbReference type="Proteomes" id="UP000472262"/>
    </source>
</evidence>
<dbReference type="InterPro" id="IPR027895">
    <property type="entry name" value="DUF4533"/>
</dbReference>
<proteinExistence type="predicted"/>
<protein>
    <submittedName>
        <fullName evidence="2">Uncharacterized protein</fullName>
    </submittedName>
</protein>
<dbReference type="PANTHER" id="PTHR35972:SF1">
    <property type="entry name" value="SINGLE-PASS MEMBRANE AND COILED-COIL DOMAIN-CONTAINING PROTEIN 3"/>
    <property type="match status" value="1"/>
</dbReference>
<reference evidence="2" key="2">
    <citation type="submission" date="2025-09" db="UniProtKB">
        <authorList>
            <consortium name="Ensembl"/>
        </authorList>
    </citation>
    <scope>IDENTIFICATION</scope>
</reference>
<keyword evidence="1" id="KW-0812">Transmembrane</keyword>
<evidence type="ECO:0000313" key="2">
    <source>
        <dbReference type="Ensembl" id="ENSSGRP00000047907.1"/>
    </source>
</evidence>
<keyword evidence="1" id="KW-0472">Membrane</keyword>
<feature type="transmembrane region" description="Helical" evidence="1">
    <location>
        <begin position="185"/>
        <end position="206"/>
    </location>
</feature>
<name>A0A672NCR5_SINGR</name>
<dbReference type="Proteomes" id="UP000472262">
    <property type="component" value="Unassembled WGS sequence"/>
</dbReference>
<reference evidence="2" key="1">
    <citation type="submission" date="2025-08" db="UniProtKB">
        <authorList>
            <consortium name="Ensembl"/>
        </authorList>
    </citation>
    <scope>IDENTIFICATION</scope>
</reference>
<dbReference type="InterPro" id="IPR040004">
    <property type="entry name" value="SMCO3"/>
</dbReference>
<accession>A0A672NCR5</accession>
<dbReference type="PANTHER" id="PTHR35972">
    <property type="entry name" value="SINGLE-PASS MEMBRANE AND COILED-COIL DOMAIN-CONTAINING PROTEIN 3"/>
    <property type="match status" value="1"/>
</dbReference>